<reference evidence="3" key="1">
    <citation type="journal article" date="2014" name="BMC Genomics">
        <title>Genome sequencing of two Neorhizobium galegae strains reveals a noeT gene responsible for the unusual acetylation of the nodulation factors.</title>
        <authorList>
            <person name="Osterman J."/>
            <person name="Marsh J."/>
            <person name="Laine P.K."/>
            <person name="Zeng Z."/>
            <person name="Alatalo E."/>
            <person name="Sullivan J.T."/>
            <person name="Young J.P."/>
            <person name="Thomas-Oates J."/>
            <person name="Paulin L."/>
            <person name="Lindstrom K."/>
        </authorList>
    </citation>
    <scope>NUCLEOTIDE SEQUENCE [LARGE SCALE GENOMIC DNA]</scope>
    <source>
        <strain evidence="3">HAMBI 1141</strain>
        <plasmid evidence="3">III</plasmid>
    </source>
</reference>
<feature type="domain" description="Multi-ubiquitin" evidence="1">
    <location>
        <begin position="153"/>
        <end position="223"/>
    </location>
</feature>
<dbReference type="Pfam" id="PF14452">
    <property type="entry name" value="Multi_ubiq"/>
    <property type="match status" value="3"/>
</dbReference>
<dbReference type="Proteomes" id="UP000028186">
    <property type="component" value="Plasmid pHAMBI1141b"/>
</dbReference>
<sequence>MPSEYKAQIGGATFQFTEHSFDDQKVTGGQIAEAVRAHPVTDYLVLQQLPNLELEALRPNEVADLTKSIRFFVIKGDATYNLVVDGLSMVWPEASISGHTIIRLIMQEDGSLELLLKREDEPDKIIEPTDQVNIAKKGVEEFATRLHGGRVIIIVEGSPHEWTEKRISFDQVVSLEVPDYAQHPEITYAVRYKDGPRNKPEGILVKGSSVKVVNRMVFYVSETGQS</sequence>
<dbReference type="EMBL" id="HG938357">
    <property type="protein sequence ID" value="CDN58361.1"/>
    <property type="molecule type" value="Genomic_DNA"/>
</dbReference>
<dbReference type="HOGENOM" id="CLU_097421_0_0_5"/>
<evidence type="ECO:0000313" key="3">
    <source>
        <dbReference type="Proteomes" id="UP000028186"/>
    </source>
</evidence>
<dbReference type="AlphaFoldDB" id="A0A068TJW9"/>
<gene>
    <name evidence="2" type="ORF">RG1141_PB00130</name>
</gene>
<dbReference type="KEGG" id="ngl:RG1141_PB00130"/>
<feature type="domain" description="Multi-ubiquitin" evidence="1">
    <location>
        <begin position="80"/>
        <end position="145"/>
    </location>
</feature>
<dbReference type="InterPro" id="IPR027802">
    <property type="entry name" value="Multi-ubiquitin_dom"/>
</dbReference>
<protein>
    <recommendedName>
        <fullName evidence="1">Multi-ubiquitin domain-containing protein</fullName>
    </recommendedName>
</protein>
<evidence type="ECO:0000313" key="2">
    <source>
        <dbReference type="EMBL" id="CDN58361.1"/>
    </source>
</evidence>
<organism evidence="2 3">
    <name type="scientific">Neorhizobium galegae bv. officinalis bv. officinalis str. HAMBI 1141</name>
    <dbReference type="NCBI Taxonomy" id="1028801"/>
    <lineage>
        <taxon>Bacteria</taxon>
        <taxon>Pseudomonadati</taxon>
        <taxon>Pseudomonadota</taxon>
        <taxon>Alphaproteobacteria</taxon>
        <taxon>Hyphomicrobiales</taxon>
        <taxon>Rhizobiaceae</taxon>
        <taxon>Rhizobium/Agrobacterium group</taxon>
        <taxon>Neorhizobium</taxon>
    </lineage>
</organism>
<dbReference type="PATRIC" id="fig|1028801.3.peg.6158"/>
<feature type="domain" description="Multi-ubiquitin" evidence="1">
    <location>
        <begin position="17"/>
        <end position="74"/>
    </location>
</feature>
<name>A0A068TJW9_NEOGA</name>
<proteinExistence type="predicted"/>
<accession>A0A068TJW9</accession>
<geneLocation type="plasmid" evidence="3">
    <name>III</name>
</geneLocation>
<evidence type="ECO:0000259" key="1">
    <source>
        <dbReference type="Pfam" id="PF14452"/>
    </source>
</evidence>
<keyword evidence="2" id="KW-0614">Plasmid</keyword>